<evidence type="ECO:0000313" key="1">
    <source>
        <dbReference type="EMBL" id="EOI00659.1"/>
    </source>
</evidence>
<name>R2T6J0_9ENTE</name>
<dbReference type="OrthoDB" id="2188876at2"/>
<dbReference type="eggNOG" id="ENOG5032FMR">
    <property type="taxonomic scope" value="Bacteria"/>
</dbReference>
<comment type="caution">
    <text evidence="1">The sequence shown here is derived from an EMBL/GenBank/DDBJ whole genome shotgun (WGS) entry which is preliminary data.</text>
</comment>
<evidence type="ECO:0000313" key="3">
    <source>
        <dbReference type="Proteomes" id="UP000013781"/>
    </source>
</evidence>
<organism evidence="1 3">
    <name type="scientific">Enterococcus moraviensis ATCC BAA-383</name>
    <dbReference type="NCBI Taxonomy" id="1158609"/>
    <lineage>
        <taxon>Bacteria</taxon>
        <taxon>Bacillati</taxon>
        <taxon>Bacillota</taxon>
        <taxon>Bacilli</taxon>
        <taxon>Lactobacillales</taxon>
        <taxon>Enterococcaceae</taxon>
        <taxon>Enterococcus</taxon>
    </lineage>
</organism>
<evidence type="ECO:0000313" key="4">
    <source>
        <dbReference type="Proteomes" id="UP000014157"/>
    </source>
</evidence>
<sequence length="105" mass="12802">MKKITAKMVNMLVENKKERFVIIVNHCFYYIEKGHIYRFQQHNNTKMLTVLGSFYDGEIENEQMITALQKSIIDQMQYDWFTDVWKETFFERINRSSSDFDAFFF</sequence>
<dbReference type="STRING" id="155617.RV09_GL000069"/>
<dbReference type="PATRIC" id="fig|1158609.3.peg.1721"/>
<dbReference type="Proteomes" id="UP000014157">
    <property type="component" value="Unassembled WGS sequence"/>
</dbReference>
<reference evidence="2 4" key="2">
    <citation type="submission" date="2013-03" db="EMBL/GenBank/DDBJ databases">
        <title>The Genome Sequence of Enterococcus moraviensis BAA-383 (PacBio/Illumina hybrid assembly).</title>
        <authorList>
            <consortium name="The Broad Institute Genomics Platform"/>
            <consortium name="The Broad Institute Genome Sequencing Center for Infectious Disease"/>
            <person name="Earl A."/>
            <person name="Russ C."/>
            <person name="Gilmore M."/>
            <person name="Surin D."/>
            <person name="Walker B."/>
            <person name="Young S."/>
            <person name="Zeng Q."/>
            <person name="Gargeya S."/>
            <person name="Fitzgerald M."/>
            <person name="Haas B."/>
            <person name="Abouelleil A."/>
            <person name="Allen A.W."/>
            <person name="Alvarado L."/>
            <person name="Arachchi H.M."/>
            <person name="Berlin A.M."/>
            <person name="Chapman S.B."/>
            <person name="Gainer-Dewar J."/>
            <person name="Goldberg J."/>
            <person name="Griggs A."/>
            <person name="Gujja S."/>
            <person name="Hansen M."/>
            <person name="Howarth C."/>
            <person name="Imamovic A."/>
            <person name="Ireland A."/>
            <person name="Larimer J."/>
            <person name="McCowan C."/>
            <person name="Murphy C."/>
            <person name="Pearson M."/>
            <person name="Poon T.W."/>
            <person name="Priest M."/>
            <person name="Roberts A."/>
            <person name="Saif S."/>
            <person name="Shea T."/>
            <person name="Sisk P."/>
            <person name="Sykes S."/>
            <person name="Wortman J."/>
            <person name="Nusbaum C."/>
            <person name="Birren B."/>
        </authorList>
    </citation>
    <scope>NUCLEOTIDE SEQUENCE [LARGE SCALE GENOMIC DNA]</scope>
    <source>
        <strain evidence="2 4">ATCC BAA-383</strain>
    </source>
</reference>
<accession>R2T6J0</accession>
<reference evidence="1 3" key="1">
    <citation type="submission" date="2013-02" db="EMBL/GenBank/DDBJ databases">
        <title>The Genome Sequence of Enterococcus moraviensis BAA-383.</title>
        <authorList>
            <consortium name="The Broad Institute Genome Sequencing Platform"/>
            <consortium name="The Broad Institute Genome Sequencing Center for Infectious Disease"/>
            <person name="Earl A.M."/>
            <person name="Gilmore M.S."/>
            <person name="Lebreton F."/>
            <person name="Walker B."/>
            <person name="Young S.K."/>
            <person name="Zeng Q."/>
            <person name="Gargeya S."/>
            <person name="Fitzgerald M."/>
            <person name="Haas B."/>
            <person name="Abouelleil A."/>
            <person name="Alvarado L."/>
            <person name="Arachchi H.M."/>
            <person name="Berlin A.M."/>
            <person name="Chapman S.B."/>
            <person name="Dewar J."/>
            <person name="Goldberg J."/>
            <person name="Griggs A."/>
            <person name="Gujja S."/>
            <person name="Hansen M."/>
            <person name="Howarth C."/>
            <person name="Imamovic A."/>
            <person name="Larimer J."/>
            <person name="McCowan C."/>
            <person name="Murphy C."/>
            <person name="Neiman D."/>
            <person name="Pearson M."/>
            <person name="Priest M."/>
            <person name="Roberts A."/>
            <person name="Saif S."/>
            <person name="Shea T."/>
            <person name="Sisk P."/>
            <person name="Sykes S."/>
            <person name="Wortman J."/>
            <person name="Nusbaum C."/>
            <person name="Birren B."/>
        </authorList>
    </citation>
    <scope>NUCLEOTIDE SEQUENCE [LARGE SCALE GENOMIC DNA]</scope>
    <source>
        <strain evidence="1 3">ATCC BAA-383</strain>
    </source>
</reference>
<dbReference type="EMBL" id="AJAS01000014">
    <property type="protein sequence ID" value="EOI00659.1"/>
    <property type="molecule type" value="Genomic_DNA"/>
</dbReference>
<dbReference type="Proteomes" id="UP000013781">
    <property type="component" value="Unassembled WGS sequence"/>
</dbReference>
<dbReference type="RefSeq" id="WP_010765141.1">
    <property type="nucleotide sequence ID" value="NZ_ASWB01000001.1"/>
</dbReference>
<proteinExistence type="predicted"/>
<keyword evidence="4" id="KW-1185">Reference proteome</keyword>
<dbReference type="HOGENOM" id="CLU_2232423_0_0_9"/>
<dbReference type="AlphaFoldDB" id="R2T6J0"/>
<evidence type="ECO:0000313" key="2">
    <source>
        <dbReference type="EMBL" id="EOT73112.1"/>
    </source>
</evidence>
<dbReference type="EMBL" id="ASWB01000001">
    <property type="protein sequence ID" value="EOT73112.1"/>
    <property type="molecule type" value="Genomic_DNA"/>
</dbReference>
<protein>
    <submittedName>
        <fullName evidence="1">Uncharacterized protein</fullName>
    </submittedName>
</protein>
<gene>
    <name evidence="2" type="ORF">I586_00105</name>
    <name evidence="1" type="ORF">UAY_01762</name>
</gene>